<dbReference type="AlphaFoldDB" id="A0A226HZQ5"/>
<dbReference type="PROSITE" id="PS51257">
    <property type="entry name" value="PROKAR_LIPOPROTEIN"/>
    <property type="match status" value="1"/>
</dbReference>
<gene>
    <name evidence="2" type="ORF">B0A75_10920</name>
</gene>
<dbReference type="Proteomes" id="UP000198336">
    <property type="component" value="Unassembled WGS sequence"/>
</dbReference>
<reference evidence="2 3" key="1">
    <citation type="submission" date="2016-11" db="EMBL/GenBank/DDBJ databases">
        <title>Whole genomes of Flavobacteriaceae.</title>
        <authorList>
            <person name="Stine C."/>
            <person name="Li C."/>
            <person name="Tadesse D."/>
        </authorList>
    </citation>
    <scope>NUCLEOTIDE SEQUENCE [LARGE SCALE GENOMIC DNA]</scope>
    <source>
        <strain evidence="2 3">CCUG 59446</strain>
    </source>
</reference>
<evidence type="ECO:0000313" key="3">
    <source>
        <dbReference type="Proteomes" id="UP000198336"/>
    </source>
</evidence>
<protein>
    <recommendedName>
        <fullName evidence="1">Oxidoreductase molybdopterin-binding domain-containing protein</fullName>
    </recommendedName>
</protein>
<organism evidence="2 3">
    <name type="scientific">Flavobacterium oncorhynchi</name>
    <dbReference type="NCBI Taxonomy" id="728056"/>
    <lineage>
        <taxon>Bacteria</taxon>
        <taxon>Pseudomonadati</taxon>
        <taxon>Bacteroidota</taxon>
        <taxon>Flavobacteriia</taxon>
        <taxon>Flavobacteriales</taxon>
        <taxon>Flavobacteriaceae</taxon>
        <taxon>Flavobacterium</taxon>
    </lineage>
</organism>
<keyword evidence="3" id="KW-1185">Reference proteome</keyword>
<dbReference type="RefSeq" id="WP_165765116.1">
    <property type="nucleotide sequence ID" value="NZ_MUHA01000013.1"/>
</dbReference>
<sequence length="198" mass="22393">MKTQNYILVLLIAFSCAMCNSSKKEKEDSITAEKVSKTDNDKHAVLTPADSLKMVNHTIEVKGDVEFPLQLSVDSLKKMKVVTIDNFKVVCQSGEVKKDNKVCKGVLLKDILEKAKIKQDGHKDRNFYIVARASDDYKATFSWAEIFNNPTGENAFVLFEENGKPLKSGEMIAICKNDIKTGPRHVYWLKSIEVYRVK</sequence>
<evidence type="ECO:0000313" key="2">
    <source>
        <dbReference type="EMBL" id="OXA99644.1"/>
    </source>
</evidence>
<dbReference type="EMBL" id="MUHA01000013">
    <property type="protein sequence ID" value="OXA99644.1"/>
    <property type="molecule type" value="Genomic_DNA"/>
</dbReference>
<accession>A0A226HZQ5</accession>
<dbReference type="SUPFAM" id="SSF56524">
    <property type="entry name" value="Oxidoreductase molybdopterin-binding domain"/>
    <property type="match status" value="1"/>
</dbReference>
<dbReference type="InterPro" id="IPR000572">
    <property type="entry name" value="OxRdtase_Mopterin-bd_dom"/>
</dbReference>
<feature type="domain" description="Oxidoreductase molybdopterin-binding" evidence="1">
    <location>
        <begin position="53"/>
        <end position="168"/>
    </location>
</feature>
<dbReference type="Pfam" id="PF00174">
    <property type="entry name" value="Oxidored_molyb"/>
    <property type="match status" value="1"/>
</dbReference>
<comment type="caution">
    <text evidence="2">The sequence shown here is derived from an EMBL/GenBank/DDBJ whole genome shotgun (WGS) entry which is preliminary data.</text>
</comment>
<name>A0A226HZQ5_9FLAO</name>
<dbReference type="Gene3D" id="3.90.420.10">
    <property type="entry name" value="Oxidoreductase, molybdopterin-binding domain"/>
    <property type="match status" value="1"/>
</dbReference>
<proteinExistence type="predicted"/>
<evidence type="ECO:0000259" key="1">
    <source>
        <dbReference type="Pfam" id="PF00174"/>
    </source>
</evidence>
<dbReference type="InterPro" id="IPR036374">
    <property type="entry name" value="OxRdtase_Mopterin-bd_sf"/>
</dbReference>